<proteinExistence type="predicted"/>
<comment type="caution">
    <text evidence="1">The sequence shown here is derived from an EMBL/GenBank/DDBJ whole genome shotgun (WGS) entry which is preliminary data.</text>
</comment>
<evidence type="ECO:0000313" key="2">
    <source>
        <dbReference type="Proteomes" id="UP000796880"/>
    </source>
</evidence>
<sequence length="333" mass="38541">MFPLIRPVSHILREIRFADLHQDCGFFWSRWWLIDGATAVADRRITMGTSSVKGFIKGGVYSISPTRFIRREEVVPWAYKSRWVNCLLYVSGIQFRVSHIFREEIRLRMLYRRLRFLQLKSSGGGVFQILVFIPAVTFVTDVNSFNFIKFIACSVWTWRDANLVGMSPSWNLARSRLSSSRWIAYACGTASSVLSSGYVVCEPVRGASHYHRFEPMRRGFFNVVDSRAVEIVAECKFTQGTLPKRSLYLPSRMVKYCRRNVEITTGQHQYRGAAYTIPTTNQNAPTRKDNFVSIRVNNNAYKERISLCQFSLIARVVLTKGDKPWKHDELYKL</sequence>
<reference evidence="1" key="1">
    <citation type="submission" date="2020-03" db="EMBL/GenBank/DDBJ databases">
        <title>A high-quality chromosome-level genome assembly of a woody plant with both climbing and erect habits, Rhamnella rubrinervis.</title>
        <authorList>
            <person name="Lu Z."/>
            <person name="Yang Y."/>
            <person name="Zhu X."/>
            <person name="Sun Y."/>
        </authorList>
    </citation>
    <scope>NUCLEOTIDE SEQUENCE</scope>
    <source>
        <strain evidence="1">BYM</strain>
        <tissue evidence="1">Leaf</tissue>
    </source>
</reference>
<gene>
    <name evidence="1" type="ORF">FNV43_RR13260</name>
</gene>
<evidence type="ECO:0000313" key="1">
    <source>
        <dbReference type="EMBL" id="KAF3443573.1"/>
    </source>
</evidence>
<dbReference type="Proteomes" id="UP000796880">
    <property type="component" value="Unassembled WGS sequence"/>
</dbReference>
<organism evidence="1 2">
    <name type="scientific">Rhamnella rubrinervis</name>
    <dbReference type="NCBI Taxonomy" id="2594499"/>
    <lineage>
        <taxon>Eukaryota</taxon>
        <taxon>Viridiplantae</taxon>
        <taxon>Streptophyta</taxon>
        <taxon>Embryophyta</taxon>
        <taxon>Tracheophyta</taxon>
        <taxon>Spermatophyta</taxon>
        <taxon>Magnoliopsida</taxon>
        <taxon>eudicotyledons</taxon>
        <taxon>Gunneridae</taxon>
        <taxon>Pentapetalae</taxon>
        <taxon>rosids</taxon>
        <taxon>fabids</taxon>
        <taxon>Rosales</taxon>
        <taxon>Rhamnaceae</taxon>
        <taxon>rhamnoid group</taxon>
        <taxon>Rhamneae</taxon>
        <taxon>Rhamnella</taxon>
    </lineage>
</organism>
<dbReference type="OrthoDB" id="1420620at2759"/>
<dbReference type="AlphaFoldDB" id="A0A8K0MF36"/>
<name>A0A8K0MF36_9ROSA</name>
<accession>A0A8K0MF36</accession>
<keyword evidence="2" id="KW-1185">Reference proteome</keyword>
<protein>
    <submittedName>
        <fullName evidence="1">Uncharacterized protein</fullName>
    </submittedName>
</protein>
<dbReference type="EMBL" id="VOIH02000006">
    <property type="protein sequence ID" value="KAF3443573.1"/>
    <property type="molecule type" value="Genomic_DNA"/>
</dbReference>